<dbReference type="SUPFAM" id="SSF52980">
    <property type="entry name" value="Restriction endonuclease-like"/>
    <property type="match status" value="1"/>
</dbReference>
<reference evidence="2" key="1">
    <citation type="journal article" date="2015" name="Nature">
        <title>Complex archaea that bridge the gap between prokaryotes and eukaryotes.</title>
        <authorList>
            <person name="Spang A."/>
            <person name="Saw J.H."/>
            <person name="Jorgensen S.L."/>
            <person name="Zaremba-Niedzwiedzka K."/>
            <person name="Martijn J."/>
            <person name="Lind A.E."/>
            <person name="van Eijk R."/>
            <person name="Schleper C."/>
            <person name="Guy L."/>
            <person name="Ettema T.J."/>
        </authorList>
    </citation>
    <scope>NUCLEOTIDE SEQUENCE</scope>
</reference>
<organism evidence="2">
    <name type="scientific">marine sediment metagenome</name>
    <dbReference type="NCBI Taxonomy" id="412755"/>
    <lineage>
        <taxon>unclassified sequences</taxon>
        <taxon>metagenomes</taxon>
        <taxon>ecological metagenomes</taxon>
    </lineage>
</organism>
<dbReference type="InterPro" id="IPR011604">
    <property type="entry name" value="PDDEXK-like_dom_sf"/>
</dbReference>
<dbReference type="Gene3D" id="3.90.320.10">
    <property type="match status" value="1"/>
</dbReference>
<dbReference type="EMBL" id="LAZR01009557">
    <property type="protein sequence ID" value="KKM71908.1"/>
    <property type="molecule type" value="Genomic_DNA"/>
</dbReference>
<protein>
    <recommendedName>
        <fullName evidence="1">YqaJ viral recombinase domain-containing protein</fullName>
    </recommendedName>
</protein>
<sequence length="322" mass="36857">MTTAIAMPPVELLGQAEWEELHYDREHISASRIGGALGYSKFEGNSPLSHYSELRREIPRPDLTLQMMLGHMLEPPVTELYEMFTGRPTEDPGEYAIVRHPDLPALFCTLDRVTQNKVEEPGPLELKTTGSYNKSEWEKGEGPVEYQIQNLVQMMCCGFGWGSLAVLVGNQDFFSYDFLRDDDLAEVLLTSIDAFMDRVKKGDAPDPTWQDGEVMKKLHPLDNGKTVAVETDYVYDLITRWEADKELLKVTQKTADERKFKLAAVIGDNTFLECRDKRYSYKHQTRTTKATVAPEKEHMLEECKIDYKPSKTSDFRVMRKAK</sequence>
<proteinExistence type="predicted"/>
<feature type="domain" description="YqaJ viral recombinase" evidence="1">
    <location>
        <begin position="18"/>
        <end position="158"/>
    </location>
</feature>
<comment type="caution">
    <text evidence="2">The sequence shown here is derived from an EMBL/GenBank/DDBJ whole genome shotgun (WGS) entry which is preliminary data.</text>
</comment>
<dbReference type="InterPro" id="IPR019080">
    <property type="entry name" value="YqaJ_viral_recombinase"/>
</dbReference>
<dbReference type="AlphaFoldDB" id="A0A0F9JQH3"/>
<name>A0A0F9JQH3_9ZZZZ</name>
<dbReference type="InterPro" id="IPR011335">
    <property type="entry name" value="Restrct_endonuc-II-like"/>
</dbReference>
<gene>
    <name evidence="2" type="ORF">LCGC14_1425800</name>
</gene>
<accession>A0A0F9JQH3</accession>
<evidence type="ECO:0000259" key="1">
    <source>
        <dbReference type="Pfam" id="PF09588"/>
    </source>
</evidence>
<dbReference type="Pfam" id="PF09588">
    <property type="entry name" value="YqaJ"/>
    <property type="match status" value="1"/>
</dbReference>
<evidence type="ECO:0000313" key="2">
    <source>
        <dbReference type="EMBL" id="KKM71908.1"/>
    </source>
</evidence>